<feature type="active site" description="Nucleophile" evidence="9 10">
    <location>
        <position position="52"/>
    </location>
</feature>
<dbReference type="InterPro" id="IPR036453">
    <property type="entry name" value="GluRdtase_dimer_dom_sf"/>
</dbReference>
<evidence type="ECO:0000256" key="9">
    <source>
        <dbReference type="HAMAP-Rule" id="MF_00087"/>
    </source>
</evidence>
<accession>A0A154WEU3</accession>
<evidence type="ECO:0000259" key="17">
    <source>
        <dbReference type="Pfam" id="PF05201"/>
    </source>
</evidence>
<dbReference type="Gene3D" id="3.30.460.30">
    <property type="entry name" value="Glutamyl-tRNA reductase, N-terminal domain"/>
    <property type="match status" value="1"/>
</dbReference>
<evidence type="ECO:0000256" key="12">
    <source>
        <dbReference type="PIRSR" id="PIRSR000445-3"/>
    </source>
</evidence>
<evidence type="ECO:0000256" key="14">
    <source>
        <dbReference type="RuleBase" id="RU000584"/>
    </source>
</evidence>
<dbReference type="InterPro" id="IPR036291">
    <property type="entry name" value="NAD(P)-bd_dom_sf"/>
</dbReference>
<evidence type="ECO:0000259" key="15">
    <source>
        <dbReference type="Pfam" id="PF00745"/>
    </source>
</evidence>
<dbReference type="NCBIfam" id="TIGR01035">
    <property type="entry name" value="hemA"/>
    <property type="match status" value="1"/>
</dbReference>
<evidence type="ECO:0000256" key="13">
    <source>
        <dbReference type="PIRSR" id="PIRSR000445-4"/>
    </source>
</evidence>
<feature type="binding site" evidence="9 11">
    <location>
        <begin position="51"/>
        <end position="54"/>
    </location>
    <ligand>
        <name>substrate</name>
    </ligand>
</feature>
<dbReference type="Gene3D" id="3.40.50.720">
    <property type="entry name" value="NAD(P)-binding Rossmann-like Domain"/>
    <property type="match status" value="1"/>
</dbReference>
<comment type="domain">
    <text evidence="9">Possesses an unusual extended V-shaped dimeric structure with each monomer consisting of three distinct domains arranged along a curved 'spinal' alpha-helix. The N-terminal catalytic domain specifically recognizes the glutamate moiety of the substrate. The second domain is the NADPH-binding domain, and the third C-terminal domain is responsible for dimerization.</text>
</comment>
<dbReference type="PROSITE" id="PS00747">
    <property type="entry name" value="GLUTR"/>
    <property type="match status" value="1"/>
</dbReference>
<keyword evidence="19" id="KW-1185">Reference proteome</keyword>
<dbReference type="InterPro" id="IPR015895">
    <property type="entry name" value="4pyrrol_synth_GluRdtase_N"/>
</dbReference>
<keyword evidence="4 9" id="KW-0521">NADP</keyword>
<dbReference type="PANTHER" id="PTHR43013">
    <property type="entry name" value="GLUTAMYL-TRNA REDUCTASE"/>
    <property type="match status" value="1"/>
</dbReference>
<evidence type="ECO:0000256" key="11">
    <source>
        <dbReference type="PIRSR" id="PIRSR000445-2"/>
    </source>
</evidence>
<evidence type="ECO:0000256" key="1">
    <source>
        <dbReference type="ARBA" id="ARBA00005059"/>
    </source>
</evidence>
<evidence type="ECO:0000256" key="3">
    <source>
        <dbReference type="ARBA" id="ARBA00012970"/>
    </source>
</evidence>
<feature type="binding site" evidence="9 11">
    <location>
        <position position="117"/>
    </location>
    <ligand>
        <name>substrate</name>
    </ligand>
</feature>
<feature type="domain" description="Glutamyl-tRNA reductase N-terminal" evidence="17">
    <location>
        <begin position="10"/>
        <end position="153"/>
    </location>
</feature>
<gene>
    <name evidence="9" type="primary">hemA</name>
    <name evidence="18" type="ORF">AUP43_17580</name>
</gene>
<dbReference type="PIRSF" id="PIRSF000445">
    <property type="entry name" value="4pyrrol_synth_GluRdtase"/>
    <property type="match status" value="1"/>
</dbReference>
<comment type="caution">
    <text evidence="18">The sequence shown here is derived from an EMBL/GenBank/DDBJ whole genome shotgun (WGS) entry which is preliminary data.</text>
</comment>
<name>A0A154WEU3_9PROT</name>
<dbReference type="SUPFAM" id="SSF69075">
    <property type="entry name" value="Glutamyl tRNA-reductase dimerization domain"/>
    <property type="match status" value="1"/>
</dbReference>
<proteinExistence type="inferred from homology"/>
<organism evidence="18 19">
    <name type="scientific">Oceanibaculum pacificum</name>
    <dbReference type="NCBI Taxonomy" id="580166"/>
    <lineage>
        <taxon>Bacteria</taxon>
        <taxon>Pseudomonadati</taxon>
        <taxon>Pseudomonadota</taxon>
        <taxon>Alphaproteobacteria</taxon>
        <taxon>Rhodospirillales</taxon>
        <taxon>Oceanibaculaceae</taxon>
        <taxon>Oceanibaculum</taxon>
    </lineage>
</organism>
<dbReference type="Pfam" id="PF00745">
    <property type="entry name" value="GlutR_dimer"/>
    <property type="match status" value="1"/>
</dbReference>
<dbReference type="FunFam" id="3.40.50.720:FF:000031">
    <property type="entry name" value="Glutamyl-tRNA reductase"/>
    <property type="match status" value="1"/>
</dbReference>
<feature type="binding site" evidence="9 12">
    <location>
        <begin position="186"/>
        <end position="191"/>
    </location>
    <ligand>
        <name>NADP(+)</name>
        <dbReference type="ChEBI" id="CHEBI:58349"/>
    </ligand>
</feature>
<sequence>MNAAVFSVAGFNHRLCPAGLREQLYVEDVDQPALLARLRAAGVAEAMILSTCDRVELWMAEGDVAALDILAEAARLDPASLAGYRFALAEEAALRHVFAVASALESHVIGEPQVLGQVKATHRLARDAGMIGPVLEPVLQAAYQAAKRVRSETAIGERPVSLAAAACQLARDVQGDLSRCGALLLGTGEMGEFLAGQLLAAGLDRVSVIGRTARRAEAVARRLGGHFATLEELPQALPEADIVVACHGEGRYTLSADMVEGALRRRKRRPVFLVDLGVPGDIEPAVNRLDDAFLYDLEELEQVALQGRARREAEAGAAWAILEAELAAFRRQAAEREAVPALTALRESFEAARLAVLADLPPHDPAREAVDRATRLLANRLLHRPTLALRELAAAGQDQAAIEALLRRLFMDTKDEE</sequence>
<dbReference type="HAMAP" id="MF_00087">
    <property type="entry name" value="Glu_tRNA_reductase"/>
    <property type="match status" value="1"/>
</dbReference>
<dbReference type="InterPro" id="IPR018214">
    <property type="entry name" value="GluRdtase_CS"/>
</dbReference>
<evidence type="ECO:0000313" key="19">
    <source>
        <dbReference type="Proteomes" id="UP000076400"/>
    </source>
</evidence>
<comment type="function">
    <text evidence="9">Catalyzes the NADPH-dependent reduction of glutamyl-tRNA(Glu) to glutamate 1-semialdehyde (GSA).</text>
</comment>
<dbReference type="OrthoDB" id="110209at2"/>
<dbReference type="InterPro" id="IPR015896">
    <property type="entry name" value="4pyrrol_synth_GluRdtase_dimer"/>
</dbReference>
<protein>
    <recommendedName>
        <fullName evidence="8 9">Glutamyl-tRNA reductase</fullName>
        <shortName evidence="9">GluTR</shortName>
        <ecNumber evidence="3 9">1.2.1.70</ecNumber>
    </recommendedName>
</protein>
<dbReference type="EMBL" id="LPXN01000060">
    <property type="protein sequence ID" value="KZD12032.1"/>
    <property type="molecule type" value="Genomic_DNA"/>
</dbReference>
<evidence type="ECO:0000256" key="10">
    <source>
        <dbReference type="PIRSR" id="PIRSR000445-1"/>
    </source>
</evidence>
<evidence type="ECO:0000256" key="7">
    <source>
        <dbReference type="ARBA" id="ARBA00047464"/>
    </source>
</evidence>
<dbReference type="SUPFAM" id="SSF69742">
    <property type="entry name" value="Glutamyl tRNA-reductase catalytic, N-terminal domain"/>
    <property type="match status" value="1"/>
</dbReference>
<dbReference type="Proteomes" id="UP000076400">
    <property type="component" value="Unassembled WGS sequence"/>
</dbReference>
<evidence type="ECO:0000313" key="18">
    <source>
        <dbReference type="EMBL" id="KZD12032.1"/>
    </source>
</evidence>
<dbReference type="UniPathway" id="UPA00251">
    <property type="reaction ID" value="UER00316"/>
</dbReference>
<comment type="catalytic activity">
    <reaction evidence="7 9 14">
        <text>(S)-4-amino-5-oxopentanoate + tRNA(Glu) + NADP(+) = L-glutamyl-tRNA(Glu) + NADPH + H(+)</text>
        <dbReference type="Rhea" id="RHEA:12344"/>
        <dbReference type="Rhea" id="RHEA-COMP:9663"/>
        <dbReference type="Rhea" id="RHEA-COMP:9680"/>
        <dbReference type="ChEBI" id="CHEBI:15378"/>
        <dbReference type="ChEBI" id="CHEBI:57501"/>
        <dbReference type="ChEBI" id="CHEBI:57783"/>
        <dbReference type="ChEBI" id="CHEBI:58349"/>
        <dbReference type="ChEBI" id="CHEBI:78442"/>
        <dbReference type="ChEBI" id="CHEBI:78520"/>
        <dbReference type="EC" id="1.2.1.70"/>
    </reaction>
</comment>
<reference evidence="18 19" key="1">
    <citation type="submission" date="2015-12" db="EMBL/GenBank/DDBJ databases">
        <title>Genome sequence of Oceanibaculum pacificum MCCC 1A02656.</title>
        <authorList>
            <person name="Lu L."/>
            <person name="Lai Q."/>
            <person name="Shao Z."/>
            <person name="Qian P."/>
        </authorList>
    </citation>
    <scope>NUCLEOTIDE SEQUENCE [LARGE SCALE GENOMIC DNA]</scope>
    <source>
        <strain evidence="18 19">MCCC 1A02656</strain>
    </source>
</reference>
<feature type="site" description="Important for activity" evidence="9 13">
    <location>
        <position position="96"/>
    </location>
</feature>
<evidence type="ECO:0000256" key="4">
    <source>
        <dbReference type="ARBA" id="ARBA00022857"/>
    </source>
</evidence>
<evidence type="ECO:0000256" key="2">
    <source>
        <dbReference type="ARBA" id="ARBA00005916"/>
    </source>
</evidence>
<dbReference type="Pfam" id="PF01488">
    <property type="entry name" value="Shikimate_DH"/>
    <property type="match status" value="1"/>
</dbReference>
<keyword evidence="5 9" id="KW-0560">Oxidoreductase</keyword>
<feature type="domain" description="Tetrapyrrole biosynthesis glutamyl-tRNA reductase dimerisation" evidence="15">
    <location>
        <begin position="318"/>
        <end position="410"/>
    </location>
</feature>
<dbReference type="Pfam" id="PF05201">
    <property type="entry name" value="GlutR_N"/>
    <property type="match status" value="1"/>
</dbReference>
<feature type="domain" description="Quinate/shikimate 5-dehydrogenase/glutamyl-tRNA reductase" evidence="16">
    <location>
        <begin position="169"/>
        <end position="303"/>
    </location>
</feature>
<feature type="binding site" evidence="9 11">
    <location>
        <position position="106"/>
    </location>
    <ligand>
        <name>substrate</name>
    </ligand>
</feature>
<evidence type="ECO:0000259" key="16">
    <source>
        <dbReference type="Pfam" id="PF01488"/>
    </source>
</evidence>
<dbReference type="InterPro" id="IPR006151">
    <property type="entry name" value="Shikm_DH/Glu-tRNA_Rdtase"/>
</dbReference>
<comment type="similarity">
    <text evidence="2 9 14">Belongs to the glutamyl-tRNA reductase family.</text>
</comment>
<dbReference type="PANTHER" id="PTHR43013:SF1">
    <property type="entry name" value="GLUTAMYL-TRNA REDUCTASE"/>
    <property type="match status" value="1"/>
</dbReference>
<dbReference type="FunFam" id="3.30.460.30:FF:000001">
    <property type="entry name" value="Glutamyl-tRNA reductase"/>
    <property type="match status" value="1"/>
</dbReference>
<evidence type="ECO:0000256" key="5">
    <source>
        <dbReference type="ARBA" id="ARBA00023002"/>
    </source>
</evidence>
<dbReference type="STRING" id="580166.AUP43_17580"/>
<comment type="pathway">
    <text evidence="1 9 14">Porphyrin-containing compound metabolism; protoporphyrin-IX biosynthesis; 5-aminolevulinate from L-glutamyl-tRNA(Glu): step 1/2.</text>
</comment>
<dbReference type="EC" id="1.2.1.70" evidence="3 9"/>
<comment type="subunit">
    <text evidence="9">Homodimer.</text>
</comment>
<dbReference type="GO" id="GO:0050661">
    <property type="term" value="F:NADP binding"/>
    <property type="evidence" value="ECO:0007669"/>
    <property type="project" value="InterPro"/>
</dbReference>
<feature type="binding site" evidence="9 11">
    <location>
        <begin position="111"/>
        <end position="113"/>
    </location>
    <ligand>
        <name>substrate</name>
    </ligand>
</feature>
<evidence type="ECO:0000256" key="8">
    <source>
        <dbReference type="ARBA" id="ARBA00068659"/>
    </source>
</evidence>
<evidence type="ECO:0000256" key="6">
    <source>
        <dbReference type="ARBA" id="ARBA00023244"/>
    </source>
</evidence>
<dbReference type="InterPro" id="IPR036343">
    <property type="entry name" value="GluRdtase_N_sf"/>
</dbReference>
<dbReference type="AlphaFoldDB" id="A0A154WEU3"/>
<dbReference type="GO" id="GO:0008883">
    <property type="term" value="F:glutamyl-tRNA reductase activity"/>
    <property type="evidence" value="ECO:0007669"/>
    <property type="project" value="UniProtKB-UniRule"/>
</dbReference>
<dbReference type="GO" id="GO:0019353">
    <property type="term" value="P:protoporphyrinogen IX biosynthetic process from glutamate"/>
    <property type="evidence" value="ECO:0007669"/>
    <property type="project" value="TreeGrafter"/>
</dbReference>
<comment type="miscellaneous">
    <text evidence="9">During catalysis, the active site Cys acts as a nucleophile attacking the alpha-carbonyl group of tRNA-bound glutamate with the formation of a thioester intermediate between enzyme and glutamate, and the concomitant release of tRNA(Glu). The thioester intermediate is finally reduced by direct hydride transfer from NADPH, to form the product GSA.</text>
</comment>
<dbReference type="SUPFAM" id="SSF51735">
    <property type="entry name" value="NAD(P)-binding Rossmann-fold domains"/>
    <property type="match status" value="1"/>
</dbReference>
<dbReference type="InterPro" id="IPR000343">
    <property type="entry name" value="4pyrrol_synth_GluRdtase"/>
</dbReference>
<keyword evidence="6 9" id="KW-0627">Porphyrin biosynthesis</keyword>